<name>K9NTV4_9CRYP</name>
<evidence type="ECO:0000313" key="7">
    <source>
        <dbReference type="EMBL" id="AFY22660.1"/>
    </source>
</evidence>
<dbReference type="Gene3D" id="2.130.10.10">
    <property type="entry name" value="YVTN repeat-like/Quinoprotein amine dehydrogenase"/>
    <property type="match status" value="1"/>
</dbReference>
<gene>
    <name evidence="7" type="primary">ebi</name>
</gene>
<comment type="subcellular location">
    <subcellularLocation>
        <location evidence="1">Nucleus</location>
    </subcellularLocation>
</comment>
<evidence type="ECO:0000256" key="2">
    <source>
        <dbReference type="ARBA" id="ARBA00022574"/>
    </source>
</evidence>
<evidence type="ECO:0000256" key="6">
    <source>
        <dbReference type="SAM" id="Phobius"/>
    </source>
</evidence>
<evidence type="ECO:0000256" key="4">
    <source>
        <dbReference type="ARBA" id="ARBA00023242"/>
    </source>
</evidence>
<dbReference type="PROSITE" id="PS50896">
    <property type="entry name" value="LISH"/>
    <property type="match status" value="1"/>
</dbReference>
<proteinExistence type="predicted"/>
<dbReference type="GO" id="GO:0006357">
    <property type="term" value="P:regulation of transcription by RNA polymerase II"/>
    <property type="evidence" value="ECO:0007669"/>
    <property type="project" value="TreeGrafter"/>
</dbReference>
<dbReference type="AlphaFoldDB" id="K9NTV4"/>
<feature type="repeat" description="WD" evidence="5">
    <location>
        <begin position="330"/>
        <end position="380"/>
    </location>
</feature>
<keyword evidence="4" id="KW-0539">Nucleus</keyword>
<dbReference type="EMBL" id="JX515790">
    <property type="protein sequence ID" value="AFY22660.1"/>
    <property type="molecule type" value="Genomic_DNA"/>
</dbReference>
<dbReference type="PANTHER" id="PTHR22846:SF2">
    <property type="entry name" value="F-BOX-LIKE_WD REPEAT-CONTAINING PROTEIN EBI"/>
    <property type="match status" value="1"/>
</dbReference>
<keyword evidence="6" id="KW-0812">Transmembrane</keyword>
<dbReference type="SMART" id="SM00320">
    <property type="entry name" value="WD40"/>
    <property type="match status" value="4"/>
</dbReference>
<keyword evidence="7" id="KW-0675">Receptor</keyword>
<dbReference type="InterPro" id="IPR036322">
    <property type="entry name" value="WD40_repeat_dom_sf"/>
</dbReference>
<feature type="non-terminal residue" evidence="7">
    <location>
        <position position="422"/>
    </location>
</feature>
<feature type="non-terminal residue" evidence="7">
    <location>
        <position position="1"/>
    </location>
</feature>
<dbReference type="InterPro" id="IPR001680">
    <property type="entry name" value="WD40_rpt"/>
</dbReference>
<dbReference type="Gene3D" id="1.20.960.30">
    <property type="match status" value="1"/>
</dbReference>
<dbReference type="PROSITE" id="PS50082">
    <property type="entry name" value="WD_REPEATS_2"/>
    <property type="match status" value="1"/>
</dbReference>
<reference evidence="7" key="1">
    <citation type="journal article" date="2012" name="Genome Biol. Evol.">
        <title>Nucleomorph genome sequence of the cryptophyte alga Chroomonas mesostigmatica CCMP1168 reveals lineage-specific gene loss and genome complexity.</title>
        <authorList>
            <person name="Moore C.E."/>
            <person name="Curtis B."/>
            <person name="Mills T."/>
            <person name="Tanifuji G."/>
            <person name="Archibald J.M."/>
        </authorList>
    </citation>
    <scope>NUCLEOTIDE SEQUENCE</scope>
    <source>
        <strain evidence="7">CCMP1178</strain>
    </source>
</reference>
<dbReference type="PANTHER" id="PTHR22846">
    <property type="entry name" value="WD40 REPEAT PROTEIN"/>
    <property type="match status" value="1"/>
</dbReference>
<dbReference type="InterPro" id="IPR045183">
    <property type="entry name" value="Ebi-like"/>
</dbReference>
<keyword evidence="6" id="KW-0472">Membrane</keyword>
<keyword evidence="7" id="KW-0542">Nucleomorph</keyword>
<protein>
    <submittedName>
        <fullName evidence="7">Regulator of epidermal growth factor receptor</fullName>
    </submittedName>
</protein>
<geneLocation type="nucleomorph" evidence="7"/>
<dbReference type="Pfam" id="PF00400">
    <property type="entry name" value="WD40"/>
    <property type="match status" value="3"/>
</dbReference>
<keyword evidence="3" id="KW-0677">Repeat</keyword>
<dbReference type="GO" id="GO:0000118">
    <property type="term" value="C:histone deacetylase complex"/>
    <property type="evidence" value="ECO:0007669"/>
    <property type="project" value="TreeGrafter"/>
</dbReference>
<dbReference type="InterPro" id="IPR015943">
    <property type="entry name" value="WD40/YVTN_repeat-like_dom_sf"/>
</dbReference>
<evidence type="ECO:0000256" key="3">
    <source>
        <dbReference type="ARBA" id="ARBA00022737"/>
    </source>
</evidence>
<keyword evidence="2 5" id="KW-0853">WD repeat</keyword>
<dbReference type="GO" id="GO:0003714">
    <property type="term" value="F:transcription corepressor activity"/>
    <property type="evidence" value="ECO:0007669"/>
    <property type="project" value="InterPro"/>
</dbReference>
<dbReference type="InterPro" id="IPR006594">
    <property type="entry name" value="LisH"/>
</dbReference>
<evidence type="ECO:0000256" key="5">
    <source>
        <dbReference type="PROSITE-ProRule" id="PRU00221"/>
    </source>
</evidence>
<sequence length="422" mass="48576">MFCILNSSDLDLLVFFYLQECGYQHTAYIMNQEGNLDISSQKDLDFSPGLLISLLQRGIVYSQIETDYSFFSSENTRSPIENFFFKKRNRDHVKSNETKESRNLEGKITLLNNIFTIQTCIWHPRRLYGVFCTKNSGIYSWSLNSPKTKDNPKKFGSFVFLSKKLRLKRNFLAFDFNLLGTILAAGTFCGNIIFFTETGKFLKKIFLPSGPVFEIKWNENSRNIITLNLTGKVSVWSTWYSKLLLEFFPHSLVITSIFWSENTKIITCSTDHTFSFFDFGKKDISSNKAHNGGITDMAPFSGGRFLAFCSEDQLISIWSSGSEVRFFCFLTGHEKEISSVVFNPIRFFKNFKKVKKLLISGSLDCSVKIWKVSPEVCLVTIQEYYPFFSLAIDFCGEKVWAGAPGKVFVFDIWNTKFTNHYI</sequence>
<feature type="transmembrane region" description="Helical" evidence="6">
    <location>
        <begin position="171"/>
        <end position="195"/>
    </location>
</feature>
<dbReference type="SUPFAM" id="SSF50978">
    <property type="entry name" value="WD40 repeat-like"/>
    <property type="match status" value="1"/>
</dbReference>
<accession>K9NTV4</accession>
<organism evidence="7">
    <name type="scientific">Rhodomonas sp. CCMP1178</name>
    <dbReference type="NCBI Taxonomy" id="354588"/>
    <lineage>
        <taxon>Eukaryota</taxon>
        <taxon>Cryptophyceae</taxon>
        <taxon>Pyrenomonadales</taxon>
        <taxon>Pyrenomonadaceae</taxon>
        <taxon>Rhodomonas</taxon>
    </lineage>
</organism>
<evidence type="ECO:0000256" key="1">
    <source>
        <dbReference type="ARBA" id="ARBA00004123"/>
    </source>
</evidence>
<keyword evidence="6" id="KW-1133">Transmembrane helix</keyword>